<protein>
    <submittedName>
        <fullName evidence="1">HutD family protein</fullName>
    </submittedName>
</protein>
<dbReference type="InterPro" id="IPR014710">
    <property type="entry name" value="RmlC-like_jellyroll"/>
</dbReference>
<name>A0ABZ2K4I2_9BACT</name>
<organism evidence="1 2">
    <name type="scientific">Pendulispora brunnea</name>
    <dbReference type="NCBI Taxonomy" id="2905690"/>
    <lineage>
        <taxon>Bacteria</taxon>
        <taxon>Pseudomonadati</taxon>
        <taxon>Myxococcota</taxon>
        <taxon>Myxococcia</taxon>
        <taxon>Myxococcales</taxon>
        <taxon>Sorangiineae</taxon>
        <taxon>Pendulisporaceae</taxon>
        <taxon>Pendulispora</taxon>
    </lineage>
</organism>
<dbReference type="SUPFAM" id="SSF51182">
    <property type="entry name" value="RmlC-like cupins"/>
    <property type="match status" value="1"/>
</dbReference>
<sequence>MLLLSARDRMPVPWKNGMGSTVEVASGPPGASLADFDWRVSLAGIHGDVPFSLFPGAERILTVVEGRGMTLTATSGQTLQAMPDAPIGFPGETAFVCQLHDGPVTALNVMTRRGSPAGAVEVLGPGAILRHRGGVTLVIALRDSLSVVGQLLAPWDAVQLAPGDVELRGIGTAAVIRIG</sequence>
<dbReference type="InterPro" id="IPR011051">
    <property type="entry name" value="RmlC_Cupin_sf"/>
</dbReference>
<dbReference type="RefSeq" id="WP_394841885.1">
    <property type="nucleotide sequence ID" value="NZ_CP089982.1"/>
</dbReference>
<dbReference type="InterPro" id="IPR010282">
    <property type="entry name" value="Uncharacterised_HutD/Ves"/>
</dbReference>
<dbReference type="Gene3D" id="2.60.120.10">
    <property type="entry name" value="Jelly Rolls"/>
    <property type="match status" value="1"/>
</dbReference>
<keyword evidence="2" id="KW-1185">Reference proteome</keyword>
<evidence type="ECO:0000313" key="1">
    <source>
        <dbReference type="EMBL" id="WXA91266.1"/>
    </source>
</evidence>
<dbReference type="Pfam" id="PF05962">
    <property type="entry name" value="HutD"/>
    <property type="match status" value="1"/>
</dbReference>
<proteinExistence type="predicted"/>
<accession>A0ABZ2K4I2</accession>
<dbReference type="EMBL" id="CP089982">
    <property type="protein sequence ID" value="WXA91266.1"/>
    <property type="molecule type" value="Genomic_DNA"/>
</dbReference>
<dbReference type="PANTHER" id="PTHR37943">
    <property type="entry name" value="PROTEIN VES"/>
    <property type="match status" value="1"/>
</dbReference>
<dbReference type="Proteomes" id="UP001379533">
    <property type="component" value="Chromosome"/>
</dbReference>
<gene>
    <name evidence="1" type="ORF">LZC95_33020</name>
</gene>
<evidence type="ECO:0000313" key="2">
    <source>
        <dbReference type="Proteomes" id="UP001379533"/>
    </source>
</evidence>
<reference evidence="1 2" key="1">
    <citation type="submission" date="2021-12" db="EMBL/GenBank/DDBJ databases">
        <title>Discovery of the Pendulisporaceae a myxobacterial family with distinct sporulation behavior and unique specialized metabolism.</title>
        <authorList>
            <person name="Garcia R."/>
            <person name="Popoff A."/>
            <person name="Bader C.D."/>
            <person name="Loehr J."/>
            <person name="Walesch S."/>
            <person name="Walt C."/>
            <person name="Boldt J."/>
            <person name="Bunk B."/>
            <person name="Haeckl F.J.F.P.J."/>
            <person name="Gunesch A.P."/>
            <person name="Birkelbach J."/>
            <person name="Nuebel U."/>
            <person name="Pietschmann T."/>
            <person name="Bach T."/>
            <person name="Mueller R."/>
        </authorList>
    </citation>
    <scope>NUCLEOTIDE SEQUENCE [LARGE SCALE GENOMIC DNA]</scope>
    <source>
        <strain evidence="1 2">MSr12523</strain>
    </source>
</reference>
<dbReference type="CDD" id="cd20293">
    <property type="entry name" value="cupin_HutD_N"/>
    <property type="match status" value="1"/>
</dbReference>
<dbReference type="PANTHER" id="PTHR37943:SF1">
    <property type="entry name" value="PROTEIN VES"/>
    <property type="match status" value="1"/>
</dbReference>